<dbReference type="SUPFAM" id="SSF56322">
    <property type="entry name" value="ADC synthase"/>
    <property type="match status" value="1"/>
</dbReference>
<dbReference type="InterPro" id="IPR005801">
    <property type="entry name" value="ADC_synthase"/>
</dbReference>
<dbReference type="Proteomes" id="UP001319045">
    <property type="component" value="Chromosome"/>
</dbReference>
<keyword evidence="3" id="KW-1185">Reference proteome</keyword>
<sequence>MISFAIYRLPDTDTCVKICSDSMPQRLSSYAELEDKRGFVFAPFCLDSDSLLVICPDKIEVTKCDEIGNADEETDLNVSYDREAYRKDFECFHSKLLDGSFDKLVLSRHISVDADFEKQSMALFMKACRMYPHQFVALVSTPESGTWLMSTPEVLIEKDSELSKWHTMALAGTMKTPGPWSDKNQKEQKYVADYIRRCLEMFSNDIEASDPHVTTAANLFHLRTDFYFSMRDEKLLGKMIDELHPTPAVCGIPKEAARSFILSNEHSRRHYYSGFCGPLNYSGTTHLYVSLRCMQIERSCCRLYAGGGLLPDSDEAHEWLETEYKLNTMLDVLR</sequence>
<accession>A0ABN6ENW8</accession>
<dbReference type="RefSeq" id="WP_207154294.1">
    <property type="nucleotide sequence ID" value="NZ_AP024484.1"/>
</dbReference>
<organism evidence="2 3">
    <name type="scientific">Prevotella herbatica</name>
    <dbReference type="NCBI Taxonomy" id="2801997"/>
    <lineage>
        <taxon>Bacteria</taxon>
        <taxon>Pseudomonadati</taxon>
        <taxon>Bacteroidota</taxon>
        <taxon>Bacteroidia</taxon>
        <taxon>Bacteroidales</taxon>
        <taxon>Prevotellaceae</taxon>
        <taxon>Prevotella</taxon>
    </lineage>
</organism>
<dbReference type="Pfam" id="PF00425">
    <property type="entry name" value="Chorismate_bind"/>
    <property type="match status" value="1"/>
</dbReference>
<dbReference type="PANTHER" id="PTHR42839:SF2">
    <property type="entry name" value="ISOCHORISMATE SYNTHASE ENTC"/>
    <property type="match status" value="1"/>
</dbReference>
<dbReference type="PANTHER" id="PTHR42839">
    <property type="entry name" value="ISOCHORISMATE SYNTHASE ENTC"/>
    <property type="match status" value="1"/>
</dbReference>
<evidence type="ECO:0000313" key="3">
    <source>
        <dbReference type="Proteomes" id="UP001319045"/>
    </source>
</evidence>
<name>A0ABN6ENW8_9BACT</name>
<gene>
    <name evidence="2" type="ORF">prwr041_26290</name>
</gene>
<dbReference type="InterPro" id="IPR015890">
    <property type="entry name" value="Chorismate_C"/>
</dbReference>
<dbReference type="Gene3D" id="3.60.120.10">
    <property type="entry name" value="Anthranilate synthase"/>
    <property type="match status" value="1"/>
</dbReference>
<proteinExistence type="predicted"/>
<evidence type="ECO:0000259" key="1">
    <source>
        <dbReference type="Pfam" id="PF00425"/>
    </source>
</evidence>
<dbReference type="EMBL" id="AP024484">
    <property type="protein sequence ID" value="BCS86736.1"/>
    <property type="molecule type" value="Genomic_DNA"/>
</dbReference>
<reference evidence="2 3" key="1">
    <citation type="journal article" date="2022" name="Int. J. Syst. Evol. Microbiol.">
        <title>Prevotella herbatica sp. nov., a plant polysaccharide-decomposing anaerobic bacterium isolated from a methanogenic reactor.</title>
        <authorList>
            <person name="Uek A."/>
            <person name="Tonouchi A."/>
            <person name="Kaku N."/>
            <person name="Ueki K."/>
        </authorList>
    </citation>
    <scope>NUCLEOTIDE SEQUENCE [LARGE SCALE GENOMIC DNA]</scope>
    <source>
        <strain evidence="2 3">WR041</strain>
    </source>
</reference>
<feature type="domain" description="Chorismate-utilising enzyme C-terminal" evidence="1">
    <location>
        <begin position="82"/>
        <end position="325"/>
    </location>
</feature>
<evidence type="ECO:0000313" key="2">
    <source>
        <dbReference type="EMBL" id="BCS86736.1"/>
    </source>
</evidence>
<protein>
    <recommendedName>
        <fullName evidence="1">Chorismate-utilising enzyme C-terminal domain-containing protein</fullName>
    </recommendedName>
</protein>